<evidence type="ECO:0000313" key="3">
    <source>
        <dbReference type="Proteomes" id="UP000008311"/>
    </source>
</evidence>
<dbReference type="Proteomes" id="UP000008311">
    <property type="component" value="Unassembled WGS sequence"/>
</dbReference>
<feature type="non-terminal residue" evidence="2">
    <location>
        <position position="136"/>
    </location>
</feature>
<dbReference type="InParanoid" id="B9TCS5"/>
<dbReference type="EMBL" id="EQ977518">
    <property type="protein sequence ID" value="EEF26336.1"/>
    <property type="molecule type" value="Genomic_DNA"/>
</dbReference>
<organism evidence="2 3">
    <name type="scientific">Ricinus communis</name>
    <name type="common">Castor bean</name>
    <dbReference type="NCBI Taxonomy" id="3988"/>
    <lineage>
        <taxon>Eukaryota</taxon>
        <taxon>Viridiplantae</taxon>
        <taxon>Streptophyta</taxon>
        <taxon>Embryophyta</taxon>
        <taxon>Tracheophyta</taxon>
        <taxon>Spermatophyta</taxon>
        <taxon>Magnoliopsida</taxon>
        <taxon>eudicotyledons</taxon>
        <taxon>Gunneridae</taxon>
        <taxon>Pentapetalae</taxon>
        <taxon>rosids</taxon>
        <taxon>fabids</taxon>
        <taxon>Malpighiales</taxon>
        <taxon>Euphorbiaceae</taxon>
        <taxon>Acalyphoideae</taxon>
        <taxon>Acalypheae</taxon>
        <taxon>Ricinus</taxon>
    </lineage>
</organism>
<evidence type="ECO:0000313" key="2">
    <source>
        <dbReference type="EMBL" id="EEF26336.1"/>
    </source>
</evidence>
<evidence type="ECO:0000256" key="1">
    <source>
        <dbReference type="SAM" id="MobiDB-lite"/>
    </source>
</evidence>
<protein>
    <submittedName>
        <fullName evidence="2">Uncharacterized protein</fullName>
    </submittedName>
</protein>
<sequence>MDGELDTERRAGRRAARGDTAAVARDDGTADRQAEAHAVGLGRKERLEQACAVGVGDARTAVAYADKDHAVVPARAQFQAAGREAVHRLQGVHHQVDQDLLQLDAVAHDGRQAGRQVDAQCQRAPVQLALQQLDRV</sequence>
<feature type="region of interest" description="Disordered" evidence="1">
    <location>
        <begin position="1"/>
        <end position="37"/>
    </location>
</feature>
<proteinExistence type="predicted"/>
<feature type="compositionally biased region" description="Basic and acidic residues" evidence="1">
    <location>
        <begin position="1"/>
        <end position="10"/>
    </location>
</feature>
<dbReference type="AlphaFoldDB" id="B9TCS5"/>
<name>B9TCS5_RICCO</name>
<keyword evidence="3" id="KW-1185">Reference proteome</keyword>
<reference evidence="3" key="1">
    <citation type="journal article" date="2010" name="Nat. Biotechnol.">
        <title>Draft genome sequence of the oilseed species Ricinus communis.</title>
        <authorList>
            <person name="Chan A.P."/>
            <person name="Crabtree J."/>
            <person name="Zhao Q."/>
            <person name="Lorenzi H."/>
            <person name="Orvis J."/>
            <person name="Puiu D."/>
            <person name="Melake-Berhan A."/>
            <person name="Jones K.M."/>
            <person name="Redman J."/>
            <person name="Chen G."/>
            <person name="Cahoon E.B."/>
            <person name="Gedil M."/>
            <person name="Stanke M."/>
            <person name="Haas B.J."/>
            <person name="Wortman J.R."/>
            <person name="Fraser-Liggett C.M."/>
            <person name="Ravel J."/>
            <person name="Rabinowicz P.D."/>
        </authorList>
    </citation>
    <scope>NUCLEOTIDE SEQUENCE [LARGE SCALE GENOMIC DNA]</scope>
    <source>
        <strain evidence="3">cv. Hale</strain>
    </source>
</reference>
<feature type="compositionally biased region" description="Basic and acidic residues" evidence="1">
    <location>
        <begin position="24"/>
        <end position="35"/>
    </location>
</feature>
<gene>
    <name evidence="2" type="ORF">RCOM_1857610</name>
</gene>
<accession>B9TCS5</accession>